<dbReference type="InterPro" id="IPR006345">
    <property type="entry name" value="RecD2"/>
</dbReference>
<evidence type="ECO:0000256" key="1">
    <source>
        <dbReference type="ARBA" id="ARBA00022741"/>
    </source>
</evidence>
<feature type="domain" description="AAA+ ATPase" evidence="4">
    <location>
        <begin position="340"/>
        <end position="527"/>
    </location>
</feature>
<dbReference type="GO" id="GO:0017116">
    <property type="term" value="F:single-stranded DNA helicase activity"/>
    <property type="evidence" value="ECO:0007669"/>
    <property type="project" value="TreeGrafter"/>
</dbReference>
<organism evidence="5 6">
    <name type="scientific">Abyssobacteria bacterium (strain SURF_5)</name>
    <dbReference type="NCBI Taxonomy" id="2093360"/>
    <lineage>
        <taxon>Bacteria</taxon>
        <taxon>Pseudomonadati</taxon>
        <taxon>Candidatus Hydrogenedentota</taxon>
        <taxon>Candidatus Abyssobacteria</taxon>
    </lineage>
</organism>
<dbReference type="InterPro" id="IPR041451">
    <property type="entry name" value="RecD2_SH13"/>
</dbReference>
<dbReference type="HAMAP" id="MF_01488">
    <property type="entry name" value="RecD2"/>
    <property type="match status" value="1"/>
</dbReference>
<keyword evidence="2" id="KW-0067">ATP-binding</keyword>
<proteinExistence type="inferred from homology"/>
<dbReference type="InterPro" id="IPR003583">
    <property type="entry name" value="Hlx-hairpin-Hlx_DNA-bd_motif"/>
</dbReference>
<dbReference type="NCBIfam" id="TIGR01448">
    <property type="entry name" value="recD_rel"/>
    <property type="match status" value="1"/>
</dbReference>
<dbReference type="Gene3D" id="1.10.150.20">
    <property type="entry name" value="5' to 3' exonuclease, C-terminal subdomain"/>
    <property type="match status" value="1"/>
</dbReference>
<dbReference type="EMBL" id="QZKU01000048">
    <property type="protein sequence ID" value="RJP23253.1"/>
    <property type="molecule type" value="Genomic_DNA"/>
</dbReference>
<dbReference type="InterPro" id="IPR027417">
    <property type="entry name" value="P-loop_NTPase"/>
</dbReference>
<dbReference type="Pfam" id="PF14490">
    <property type="entry name" value="HHH_RecD2"/>
    <property type="match status" value="1"/>
</dbReference>
<dbReference type="InterPro" id="IPR055446">
    <property type="entry name" value="RecD2_N_OB"/>
</dbReference>
<dbReference type="GO" id="GO:0006310">
    <property type="term" value="P:DNA recombination"/>
    <property type="evidence" value="ECO:0007669"/>
    <property type="project" value="InterPro"/>
</dbReference>
<dbReference type="GO" id="GO:0043139">
    <property type="term" value="F:5'-3' DNA helicase activity"/>
    <property type="evidence" value="ECO:0007669"/>
    <property type="project" value="InterPro"/>
</dbReference>
<dbReference type="InterPro" id="IPR029493">
    <property type="entry name" value="RecD2-like_HHH"/>
</dbReference>
<dbReference type="GO" id="GO:0003677">
    <property type="term" value="F:DNA binding"/>
    <property type="evidence" value="ECO:0007669"/>
    <property type="project" value="InterPro"/>
</dbReference>
<feature type="domain" description="Helix-hairpin-helix DNA-binding motif class 1" evidence="3">
    <location>
        <begin position="124"/>
        <end position="143"/>
    </location>
</feature>
<dbReference type="PANTHER" id="PTHR43788:SF6">
    <property type="entry name" value="DNA HELICASE B"/>
    <property type="match status" value="1"/>
</dbReference>
<dbReference type="GO" id="GO:0009338">
    <property type="term" value="C:exodeoxyribonuclease V complex"/>
    <property type="evidence" value="ECO:0007669"/>
    <property type="project" value="TreeGrafter"/>
</dbReference>
<dbReference type="CDD" id="cd18809">
    <property type="entry name" value="SF1_C_RecD"/>
    <property type="match status" value="1"/>
</dbReference>
<sequence>MTTKENEISLRGTLEKIIYMNAEDGFTVALLNVSRKGGAVTIVGHLSGVREGEQLQALGSWETNQKFGEQFRVHSCQIIPPSTTEGIEKYLASGVIPGIGPVMAERIVHRFGMKTLHVMEESPQRLKEVPGIGRKTLKKILAAWEQHKDLRDTMIFLQSLGISAAYAGKIIKQYGGDASRIVRENPYRLTYDVYGIGFKQADAIAMHMGIAPDSPERAAAAVAHVLSGAAAEGHVFCPLHVVRERCQRLLAAPPAVIESGVAALVTERKVVIDRMNSQDAAYLVALYTAETGAADFLRSLRETLRLMPPIHAGKATTWFEKRHRMTLNARQREALAKAVSSKLLIITGGPGTGKTTIIQALVEIFRAKDQKVVLAAPTGRAAKKMEESAGATAMTIHRLLEYSPLFSGFLRDQANPIECDVLIIDEASMLDIVLLYHLLKAVPSEAGVILIGDIDQLPSVGPGNVLKDLIESHIAEVVRLTEIFRQEADSLIIANAHKVNRGEIPMMPRGEASPKSDFHFIERSNPDEVVATIENLVSQRIPNAFHLDPLLDIQVLSPMHRGPAGVANLNLRLQHLLNPSNHEIKHGARGFRLRDKVMQIRNNYEKEVFNGDIGLVSEIDPEAGQVGVDFDGRIVDYEQNELDDLELAYAISVHKSQGSEYRAVVMPMVNQHYMLLQRNLLYTAITRAKELVVLVGSIQALSQAVKNANVQYRNSGLASRLKSHSGG</sequence>
<dbReference type="Proteomes" id="UP000265882">
    <property type="component" value="Unassembled WGS sequence"/>
</dbReference>
<evidence type="ECO:0000313" key="5">
    <source>
        <dbReference type="EMBL" id="RJP23253.1"/>
    </source>
</evidence>
<dbReference type="Pfam" id="PF13604">
    <property type="entry name" value="AAA_30"/>
    <property type="match status" value="1"/>
</dbReference>
<dbReference type="Gene3D" id="2.30.30.940">
    <property type="match status" value="1"/>
</dbReference>
<feature type="domain" description="Helix-hairpin-helix DNA-binding motif class 1" evidence="3">
    <location>
        <begin position="89"/>
        <end position="110"/>
    </location>
</feature>
<protein>
    <submittedName>
        <fullName evidence="5">ATP-dependent RecD-like DNA helicase</fullName>
    </submittedName>
</protein>
<dbReference type="SMART" id="SM00382">
    <property type="entry name" value="AAA"/>
    <property type="match status" value="1"/>
</dbReference>
<evidence type="ECO:0000259" key="3">
    <source>
        <dbReference type="SMART" id="SM00278"/>
    </source>
</evidence>
<dbReference type="SUPFAM" id="SSF47781">
    <property type="entry name" value="RuvA domain 2-like"/>
    <property type="match status" value="1"/>
</dbReference>
<dbReference type="GO" id="GO:0005524">
    <property type="term" value="F:ATP binding"/>
    <property type="evidence" value="ECO:0007669"/>
    <property type="project" value="UniProtKB-KW"/>
</dbReference>
<dbReference type="Pfam" id="PF13538">
    <property type="entry name" value="UvrD_C_2"/>
    <property type="match status" value="1"/>
</dbReference>
<accession>A0A3A4NRR2</accession>
<dbReference type="SUPFAM" id="SSF52540">
    <property type="entry name" value="P-loop containing nucleoside triphosphate hydrolases"/>
    <property type="match status" value="2"/>
</dbReference>
<dbReference type="Gene3D" id="1.10.10.2220">
    <property type="match status" value="1"/>
</dbReference>
<name>A0A3A4NRR2_ABYX5</name>
<dbReference type="Pfam" id="PF23139">
    <property type="entry name" value="OB_YrrC"/>
    <property type="match status" value="1"/>
</dbReference>
<dbReference type="CDD" id="cd17933">
    <property type="entry name" value="DEXSc_RecD-like"/>
    <property type="match status" value="1"/>
</dbReference>
<evidence type="ECO:0000313" key="6">
    <source>
        <dbReference type="Proteomes" id="UP000265882"/>
    </source>
</evidence>
<dbReference type="Pfam" id="PF18335">
    <property type="entry name" value="SH3_13"/>
    <property type="match status" value="1"/>
</dbReference>
<keyword evidence="1" id="KW-0547">Nucleotide-binding</keyword>
<dbReference type="InterPro" id="IPR027785">
    <property type="entry name" value="UvrD-like_helicase_C"/>
</dbReference>
<keyword evidence="5" id="KW-0378">Hydrolase</keyword>
<gene>
    <name evidence="5" type="ORF">C4520_06730</name>
</gene>
<dbReference type="InterPro" id="IPR010994">
    <property type="entry name" value="RuvA_2-like"/>
</dbReference>
<comment type="caution">
    <text evidence="5">The sequence shown here is derived from an EMBL/GenBank/DDBJ whole genome shotgun (WGS) entry which is preliminary data.</text>
</comment>
<evidence type="ECO:0000256" key="2">
    <source>
        <dbReference type="ARBA" id="ARBA00022840"/>
    </source>
</evidence>
<keyword evidence="5" id="KW-0347">Helicase</keyword>
<dbReference type="InterPro" id="IPR050534">
    <property type="entry name" value="Coronavir_polyprotein_1ab"/>
</dbReference>
<reference evidence="5 6" key="1">
    <citation type="journal article" date="2017" name="ISME J.">
        <title>Energy and carbon metabolisms in a deep terrestrial subsurface fluid microbial community.</title>
        <authorList>
            <person name="Momper L."/>
            <person name="Jungbluth S.P."/>
            <person name="Lee M.D."/>
            <person name="Amend J.P."/>
        </authorList>
    </citation>
    <scope>NUCLEOTIDE SEQUENCE [LARGE SCALE GENOMIC DNA]</scope>
    <source>
        <strain evidence="5">SURF_5</strain>
    </source>
</reference>
<dbReference type="InterPro" id="IPR003593">
    <property type="entry name" value="AAA+_ATPase"/>
</dbReference>
<evidence type="ECO:0000259" key="4">
    <source>
        <dbReference type="SMART" id="SM00382"/>
    </source>
</evidence>
<dbReference type="PANTHER" id="PTHR43788">
    <property type="entry name" value="DNA2/NAM7 HELICASE FAMILY MEMBER"/>
    <property type="match status" value="1"/>
</dbReference>
<dbReference type="Pfam" id="PF14520">
    <property type="entry name" value="HHH_5"/>
    <property type="match status" value="1"/>
</dbReference>
<dbReference type="SMART" id="SM00278">
    <property type="entry name" value="HhH1"/>
    <property type="match status" value="2"/>
</dbReference>
<dbReference type="AlphaFoldDB" id="A0A3A4NRR2"/>
<dbReference type="GO" id="GO:0006281">
    <property type="term" value="P:DNA repair"/>
    <property type="evidence" value="ECO:0007669"/>
    <property type="project" value="InterPro"/>
</dbReference>
<dbReference type="Gene3D" id="3.40.50.300">
    <property type="entry name" value="P-loop containing nucleotide triphosphate hydrolases"/>
    <property type="match status" value="2"/>
</dbReference>